<dbReference type="EMBL" id="WJBU01000001">
    <property type="protein sequence ID" value="MRD45647.1"/>
    <property type="molecule type" value="Genomic_DNA"/>
</dbReference>
<evidence type="ECO:0000259" key="1">
    <source>
        <dbReference type="Pfam" id="PF14090"/>
    </source>
</evidence>
<accession>A0A844B276</accession>
<dbReference type="Proteomes" id="UP000487350">
    <property type="component" value="Unassembled WGS sequence"/>
</dbReference>
<organism evidence="2 3">
    <name type="scientific">Caenimonas koreensis DSM 17982</name>
    <dbReference type="NCBI Taxonomy" id="1121255"/>
    <lineage>
        <taxon>Bacteria</taxon>
        <taxon>Pseudomonadati</taxon>
        <taxon>Pseudomonadota</taxon>
        <taxon>Betaproteobacteria</taxon>
        <taxon>Burkholderiales</taxon>
        <taxon>Comamonadaceae</taxon>
        <taxon>Caenimonas</taxon>
    </lineage>
</organism>
<name>A0A844B276_9BURK</name>
<keyword evidence="3" id="KW-1185">Reference proteome</keyword>
<feature type="domain" description="Winged helix-turn-helix" evidence="1">
    <location>
        <begin position="29"/>
        <end position="94"/>
    </location>
</feature>
<dbReference type="InterPro" id="IPR055245">
    <property type="entry name" value="HTH_proteobacteria"/>
</dbReference>
<protein>
    <recommendedName>
        <fullName evidence="1">Winged helix-turn-helix domain-containing protein</fullName>
    </recommendedName>
</protein>
<sequence length="103" mass="11518">MEKEKAAPSEKKAALEAIRAQFKGTDTKTQCDRLLAAFALFSVTTFEAMRFLDVYHCPARVLQLRKAGYRIVTHWQTVITEGGTKHRVGLYTLESGARNEATA</sequence>
<dbReference type="AlphaFoldDB" id="A0A844B276"/>
<dbReference type="OrthoDB" id="5460933at2"/>
<evidence type="ECO:0000313" key="3">
    <source>
        <dbReference type="Proteomes" id="UP000487350"/>
    </source>
</evidence>
<reference evidence="2 3" key="1">
    <citation type="submission" date="2019-11" db="EMBL/GenBank/DDBJ databases">
        <title>Caenimonas koreensis gen. nov., sp. nov., isolated from activated sludge.</title>
        <authorList>
            <person name="Seung H.R."/>
        </authorList>
    </citation>
    <scope>NUCLEOTIDE SEQUENCE [LARGE SCALE GENOMIC DNA]</scope>
    <source>
        <strain evidence="2 3">EMB320</strain>
    </source>
</reference>
<gene>
    <name evidence="2" type="ORF">GHT07_00010</name>
</gene>
<proteinExistence type="predicted"/>
<dbReference type="Pfam" id="PF14090">
    <property type="entry name" value="HTH_39"/>
    <property type="match status" value="1"/>
</dbReference>
<comment type="caution">
    <text evidence="2">The sequence shown here is derived from an EMBL/GenBank/DDBJ whole genome shotgun (WGS) entry which is preliminary data.</text>
</comment>
<evidence type="ECO:0000313" key="2">
    <source>
        <dbReference type="EMBL" id="MRD45647.1"/>
    </source>
</evidence>
<dbReference type="RefSeq" id="WP_153583011.1">
    <property type="nucleotide sequence ID" value="NZ_WJBU01000001.1"/>
</dbReference>